<name>A0A271IYS1_9BACT</name>
<comment type="caution">
    <text evidence="3">The sequence shown here is derived from an EMBL/GenBank/DDBJ whole genome shotgun (WGS) entry which is preliminary data.</text>
</comment>
<keyword evidence="4" id="KW-1185">Reference proteome</keyword>
<feature type="domain" description="HNH nuclease" evidence="1">
    <location>
        <begin position="183"/>
        <end position="236"/>
    </location>
</feature>
<dbReference type="OrthoDB" id="67788at2"/>
<dbReference type="NCBIfam" id="NF045808">
    <property type="entry name" value="PT-DNA_restrict"/>
    <property type="match status" value="1"/>
</dbReference>
<evidence type="ECO:0000313" key="3">
    <source>
        <dbReference type="EMBL" id="PAP75845.1"/>
    </source>
</evidence>
<dbReference type="AlphaFoldDB" id="A0A271IYS1"/>
<dbReference type="Proteomes" id="UP000216339">
    <property type="component" value="Unassembled WGS sequence"/>
</dbReference>
<dbReference type="InterPro" id="IPR003615">
    <property type="entry name" value="HNH_nuc"/>
</dbReference>
<proteinExistence type="predicted"/>
<dbReference type="EMBL" id="MQWD01000001">
    <property type="protein sequence ID" value="PAP75845.1"/>
    <property type="molecule type" value="Genomic_DNA"/>
</dbReference>
<dbReference type="Pfam" id="PF26340">
    <property type="entry name" value="DNA-SBD_ScoMcrA"/>
    <property type="match status" value="1"/>
</dbReference>
<reference evidence="3 4" key="1">
    <citation type="submission" date="2016-11" db="EMBL/GenBank/DDBJ databases">
        <title>Study of marine rhodopsin-containing bacteria.</title>
        <authorList>
            <person name="Yoshizawa S."/>
            <person name="Kumagai Y."/>
            <person name="Kogure K."/>
        </authorList>
    </citation>
    <scope>NUCLEOTIDE SEQUENCE [LARGE SCALE GENOMIC DNA]</scope>
    <source>
        <strain evidence="3 4">SAORIC-28</strain>
    </source>
</reference>
<feature type="domain" description="ScoMcrA-like DNA sulfur-binding" evidence="2">
    <location>
        <begin position="7"/>
        <end position="155"/>
    </location>
</feature>
<evidence type="ECO:0000259" key="1">
    <source>
        <dbReference type="Pfam" id="PF13391"/>
    </source>
</evidence>
<evidence type="ECO:0000259" key="2">
    <source>
        <dbReference type="Pfam" id="PF26340"/>
    </source>
</evidence>
<sequence length="299" mass="33184">MTRAQVLDRFDGIARGRTSGGRRAPHKPLLLLYALARFADGETRLGYRKVEARVRELLRDFGPAGSSTRIHYPFWRLQKDGLWTVGGADALTENASGDVSVVALRKLDPVGRFTDEVADALRSHPGLAGELIDRLLADEFTEAYDDEILTAIGFDPDARETAPKRRRDPAFRRRVLAAYEYRCAVCGFSAHVGDAPVGLDAAHVKWHQYGGPDEVRNGLALCALHHRLLDRGAFTVAASSARERVVAVSEAARGNEGFERWMLAYHGRPLAAPVRSEYRVAEPMTAWHAREVFKGRPRS</sequence>
<evidence type="ECO:0000313" key="4">
    <source>
        <dbReference type="Proteomes" id="UP000216339"/>
    </source>
</evidence>
<dbReference type="InterPro" id="IPR058813">
    <property type="entry name" value="DNA-SBD_ScoMcrA"/>
</dbReference>
<dbReference type="InterPro" id="IPR011396">
    <property type="entry name" value="PT_DNA_restrict"/>
</dbReference>
<dbReference type="CDD" id="cd00085">
    <property type="entry name" value="HNHc"/>
    <property type="match status" value="1"/>
</dbReference>
<gene>
    <name evidence="3" type="ORF">BSZ37_05000</name>
</gene>
<accession>A0A271IYS1</accession>
<dbReference type="Pfam" id="PF13391">
    <property type="entry name" value="HNH_2"/>
    <property type="match status" value="1"/>
</dbReference>
<dbReference type="RefSeq" id="WP_095509486.1">
    <property type="nucleotide sequence ID" value="NZ_MQWD01000001.1"/>
</dbReference>
<protein>
    <submittedName>
        <fullName evidence="3">Uncharacterized protein</fullName>
    </submittedName>
</protein>
<organism evidence="3 4">
    <name type="scientific">Rubrivirga marina</name>
    <dbReference type="NCBI Taxonomy" id="1196024"/>
    <lineage>
        <taxon>Bacteria</taxon>
        <taxon>Pseudomonadati</taxon>
        <taxon>Rhodothermota</taxon>
        <taxon>Rhodothermia</taxon>
        <taxon>Rhodothermales</taxon>
        <taxon>Rubricoccaceae</taxon>
        <taxon>Rubrivirga</taxon>
    </lineage>
</organism>
<dbReference type="PIRSF" id="PIRSF030850">
    <property type="entry name" value="UCP030850"/>
    <property type="match status" value="1"/>
</dbReference>